<dbReference type="InterPro" id="IPR015421">
    <property type="entry name" value="PyrdxlP-dep_Trfase_major"/>
</dbReference>
<dbReference type="HOGENOM" id="CLU_011856_3_2_1"/>
<feature type="modified residue" description="N6-(pyridoxal phosphate)lysine" evidence="5">
    <location>
        <position position="244"/>
    </location>
</feature>
<evidence type="ECO:0008006" key="9">
    <source>
        <dbReference type="Google" id="ProtNLM"/>
    </source>
</evidence>
<reference evidence="7" key="2">
    <citation type="submission" date="2015-06" db="UniProtKB">
        <authorList>
            <consortium name="EnsemblMetazoa"/>
        </authorList>
    </citation>
    <scope>IDENTIFICATION</scope>
</reference>
<dbReference type="PANTHER" id="PTHR11999">
    <property type="entry name" value="GROUP II PYRIDOXAL-5-PHOSPHATE DECARBOXYLASE"/>
    <property type="match status" value="1"/>
</dbReference>
<dbReference type="EMBL" id="CAQQ02106538">
    <property type="status" value="NOT_ANNOTATED_CDS"/>
    <property type="molecule type" value="Genomic_DNA"/>
</dbReference>
<organism evidence="7 8">
    <name type="scientific">Megaselia scalaris</name>
    <name type="common">Humpbacked fly</name>
    <name type="synonym">Phora scalaris</name>
    <dbReference type="NCBI Taxonomy" id="36166"/>
    <lineage>
        <taxon>Eukaryota</taxon>
        <taxon>Metazoa</taxon>
        <taxon>Ecdysozoa</taxon>
        <taxon>Arthropoda</taxon>
        <taxon>Hexapoda</taxon>
        <taxon>Insecta</taxon>
        <taxon>Pterygota</taxon>
        <taxon>Neoptera</taxon>
        <taxon>Endopterygota</taxon>
        <taxon>Diptera</taxon>
        <taxon>Brachycera</taxon>
        <taxon>Muscomorpha</taxon>
        <taxon>Platypezoidea</taxon>
        <taxon>Phoridae</taxon>
        <taxon>Megaseliini</taxon>
        <taxon>Megaselia</taxon>
    </lineage>
</organism>
<dbReference type="OMA" id="YSHACFR"/>
<dbReference type="Gene3D" id="3.40.640.10">
    <property type="entry name" value="Type I PLP-dependent aspartate aminotransferase-like (Major domain)"/>
    <property type="match status" value="1"/>
</dbReference>
<evidence type="ECO:0000256" key="6">
    <source>
        <dbReference type="RuleBase" id="RU000382"/>
    </source>
</evidence>
<protein>
    <recommendedName>
        <fullName evidence="9">Aromatic-L-amino-acid decarboxylase</fullName>
    </recommendedName>
</protein>
<evidence type="ECO:0000313" key="7">
    <source>
        <dbReference type="EnsemblMetazoa" id="MESCA006104-PA"/>
    </source>
</evidence>
<evidence type="ECO:0000313" key="8">
    <source>
        <dbReference type="Proteomes" id="UP000015102"/>
    </source>
</evidence>
<dbReference type="AlphaFoldDB" id="T1GR32"/>
<keyword evidence="4 6" id="KW-0456">Lyase</keyword>
<comment type="similarity">
    <text evidence="2 6">Belongs to the group II decarboxylase family.</text>
</comment>
<dbReference type="InterPro" id="IPR021115">
    <property type="entry name" value="Pyridoxal-P_BS"/>
</dbReference>
<dbReference type="InterPro" id="IPR015424">
    <property type="entry name" value="PyrdxlP-dep_Trfase"/>
</dbReference>
<evidence type="ECO:0000256" key="3">
    <source>
        <dbReference type="ARBA" id="ARBA00022898"/>
    </source>
</evidence>
<dbReference type="GO" id="GO:0006584">
    <property type="term" value="P:catecholamine metabolic process"/>
    <property type="evidence" value="ECO:0007669"/>
    <property type="project" value="TreeGrafter"/>
</dbReference>
<sequence>MVPDSIPETSEDWRTILSDINKIIMPGVTHWQSPNFHAYYPTASSYPSIVGEMLSAGFSVIGFSWICSPACTELEVVVMDWLAKFFNLPQHFLHSAHGPGGEQAVKRVKKEHPEWSESDIRGKLIAYSSDQSNSCVEKAGLLAAVPFKLLPTDSDCVLRGHHIKAALEKDQAEGLIPIICIANVGTTGTCAFDEVESLGPVCQSNNIWFHVDAAYAGAGFAIEEYSHLRKGLELVDSLNFNLHKFLMVNFDCAAMWIRDANLVVDSFNVDRIYLKHQYEALGLVCFRLKGDNDLNSSLIKKITDNKKIYMVQGKYKDTIFIRFCVCGMDPQEKDVDFAWKEIQDQSEIVINEAEDMLNGNYIQKNMNIVEEMEGIDEPYEEEFIPKS</sequence>
<dbReference type="InterPro" id="IPR002129">
    <property type="entry name" value="PyrdxlP-dep_de-COase"/>
</dbReference>
<keyword evidence="3 5" id="KW-0663">Pyridoxal phosphate</keyword>
<dbReference type="Pfam" id="PF00282">
    <property type="entry name" value="Pyridoxal_deC"/>
    <property type="match status" value="1"/>
</dbReference>
<dbReference type="PANTHER" id="PTHR11999:SF60">
    <property type="entry name" value="3,4-DIHYDROXYPHENYLACETALDEHYDE SYNTHASE"/>
    <property type="match status" value="1"/>
</dbReference>
<dbReference type="GO" id="GO:0005737">
    <property type="term" value="C:cytoplasm"/>
    <property type="evidence" value="ECO:0007669"/>
    <property type="project" value="TreeGrafter"/>
</dbReference>
<dbReference type="GO" id="GO:0030170">
    <property type="term" value="F:pyridoxal phosphate binding"/>
    <property type="evidence" value="ECO:0007669"/>
    <property type="project" value="InterPro"/>
</dbReference>
<evidence type="ECO:0000256" key="5">
    <source>
        <dbReference type="PIRSR" id="PIRSR602129-50"/>
    </source>
</evidence>
<dbReference type="EMBL" id="CAQQ02106537">
    <property type="status" value="NOT_ANNOTATED_CDS"/>
    <property type="molecule type" value="Genomic_DNA"/>
</dbReference>
<dbReference type="InterPro" id="IPR010977">
    <property type="entry name" value="Aromatic_deC"/>
</dbReference>
<dbReference type="GO" id="GO:0004058">
    <property type="term" value="F:aromatic-L-amino-acid decarboxylase activity"/>
    <property type="evidence" value="ECO:0007669"/>
    <property type="project" value="TreeGrafter"/>
</dbReference>
<reference evidence="8" key="1">
    <citation type="submission" date="2013-02" db="EMBL/GenBank/DDBJ databases">
        <authorList>
            <person name="Hughes D."/>
        </authorList>
    </citation>
    <scope>NUCLEOTIDE SEQUENCE</scope>
    <source>
        <strain>Durham</strain>
        <strain evidence="8">NC isolate 2 -- Noor lab</strain>
    </source>
</reference>
<comment type="cofactor">
    <cofactor evidence="1 5 6">
        <name>pyridoxal 5'-phosphate</name>
        <dbReference type="ChEBI" id="CHEBI:597326"/>
    </cofactor>
</comment>
<dbReference type="EMBL" id="CAQQ02106539">
    <property type="status" value="NOT_ANNOTATED_CDS"/>
    <property type="molecule type" value="Genomic_DNA"/>
</dbReference>
<dbReference type="STRING" id="36166.T1GR32"/>
<evidence type="ECO:0000256" key="2">
    <source>
        <dbReference type="ARBA" id="ARBA00009533"/>
    </source>
</evidence>
<dbReference type="PRINTS" id="PR00800">
    <property type="entry name" value="YHDCRBOXLASE"/>
</dbReference>
<dbReference type="EnsemblMetazoa" id="MESCA006104-RA">
    <property type="protein sequence ID" value="MESCA006104-PA"/>
    <property type="gene ID" value="MESCA006104"/>
</dbReference>
<dbReference type="SUPFAM" id="SSF53383">
    <property type="entry name" value="PLP-dependent transferases"/>
    <property type="match status" value="1"/>
</dbReference>
<evidence type="ECO:0000256" key="4">
    <source>
        <dbReference type="ARBA" id="ARBA00023239"/>
    </source>
</evidence>
<evidence type="ECO:0000256" key="1">
    <source>
        <dbReference type="ARBA" id="ARBA00001933"/>
    </source>
</evidence>
<accession>T1GR32</accession>
<dbReference type="Gene3D" id="1.20.1340.10">
    <property type="entry name" value="dopa decarboxylase, N-terminal domain"/>
    <property type="match status" value="1"/>
</dbReference>
<name>T1GR32_MEGSC</name>
<dbReference type="PROSITE" id="PS00392">
    <property type="entry name" value="DDC_GAD_HDC_YDC"/>
    <property type="match status" value="1"/>
</dbReference>
<dbReference type="Proteomes" id="UP000015102">
    <property type="component" value="Unassembled WGS sequence"/>
</dbReference>
<dbReference type="GO" id="GO:0019752">
    <property type="term" value="P:carboxylic acid metabolic process"/>
    <property type="evidence" value="ECO:0007669"/>
    <property type="project" value="InterPro"/>
</dbReference>
<dbReference type="GO" id="GO:0006520">
    <property type="term" value="P:amino acid metabolic process"/>
    <property type="evidence" value="ECO:0007669"/>
    <property type="project" value="InterPro"/>
</dbReference>
<proteinExistence type="inferred from homology"/>
<keyword evidence="8" id="KW-1185">Reference proteome</keyword>